<dbReference type="InterPro" id="IPR056618">
    <property type="entry name" value="Chromo_PTM"/>
</dbReference>
<dbReference type="PANTHER" id="PTHR46508:SF1">
    <property type="entry name" value="PHD FINGER FAMILY PROTEIN"/>
    <property type="match status" value="1"/>
</dbReference>
<dbReference type="Proteomes" id="UP000015105">
    <property type="component" value="Chromosome 5D"/>
</dbReference>
<reference evidence="3" key="1">
    <citation type="journal article" date="2014" name="Science">
        <title>Ancient hybridizations among the ancestral genomes of bread wheat.</title>
        <authorList>
            <consortium name="International Wheat Genome Sequencing Consortium,"/>
            <person name="Marcussen T."/>
            <person name="Sandve S.R."/>
            <person name="Heier L."/>
            <person name="Spannagl M."/>
            <person name="Pfeifer M."/>
            <person name="Jakobsen K.S."/>
            <person name="Wulff B.B."/>
            <person name="Steuernagel B."/>
            <person name="Mayer K.F."/>
            <person name="Olsen O.A."/>
        </authorList>
    </citation>
    <scope>NUCLEOTIDE SEQUENCE [LARGE SCALE GENOMIC DNA]</scope>
    <source>
        <strain evidence="3">cv. AL8/78</strain>
    </source>
</reference>
<dbReference type="EnsemblPlants" id="AET5Gv20351900.19">
    <property type="protein sequence ID" value="AET5Gv20351900.19"/>
    <property type="gene ID" value="AET5Gv20351900"/>
</dbReference>
<evidence type="ECO:0000259" key="1">
    <source>
        <dbReference type="Pfam" id="PF24294"/>
    </source>
</evidence>
<feature type="domain" description="Membrane-bound transcription factor PTM chromo" evidence="1">
    <location>
        <begin position="41"/>
        <end position="112"/>
    </location>
</feature>
<name>A0A453KA83_AEGTS</name>
<sequence length="163" mass="18780">MFLIYIYLSQVRYLDAHIKWKEFIPPDQIPSDGKSSDADHSAFRNAVVCDKKVVDGNIRYALKFSNQKHLPVRVTKNILEAEDNQDENGKLWFSEIHVPLYLVRDFEQKAGVSSSPSPGIIFSNSFTNFYQRRVKATIGDIFFYLFHKGDVYPCSSCEKDVAF</sequence>
<reference evidence="2" key="4">
    <citation type="submission" date="2019-03" db="UniProtKB">
        <authorList>
            <consortium name="EnsemblPlants"/>
        </authorList>
    </citation>
    <scope>IDENTIFICATION</scope>
</reference>
<proteinExistence type="predicted"/>
<reference evidence="2" key="3">
    <citation type="journal article" date="2017" name="Nature">
        <title>Genome sequence of the progenitor of the wheat D genome Aegilops tauschii.</title>
        <authorList>
            <person name="Luo M.C."/>
            <person name="Gu Y.Q."/>
            <person name="Puiu D."/>
            <person name="Wang H."/>
            <person name="Twardziok S.O."/>
            <person name="Deal K.R."/>
            <person name="Huo N."/>
            <person name="Zhu T."/>
            <person name="Wang L."/>
            <person name="Wang Y."/>
            <person name="McGuire P.E."/>
            <person name="Liu S."/>
            <person name="Long H."/>
            <person name="Ramasamy R.K."/>
            <person name="Rodriguez J.C."/>
            <person name="Van S.L."/>
            <person name="Yuan L."/>
            <person name="Wang Z."/>
            <person name="Xia Z."/>
            <person name="Xiao L."/>
            <person name="Anderson O.D."/>
            <person name="Ouyang S."/>
            <person name="Liang Y."/>
            <person name="Zimin A.V."/>
            <person name="Pertea G."/>
            <person name="Qi P."/>
            <person name="Bennetzen J.L."/>
            <person name="Dai X."/>
            <person name="Dawson M.W."/>
            <person name="Muller H.G."/>
            <person name="Kugler K."/>
            <person name="Rivarola-Duarte L."/>
            <person name="Spannagl M."/>
            <person name="Mayer K.F.X."/>
            <person name="Lu F.H."/>
            <person name="Bevan M.W."/>
            <person name="Leroy P."/>
            <person name="Li P."/>
            <person name="You F.M."/>
            <person name="Sun Q."/>
            <person name="Liu Z."/>
            <person name="Lyons E."/>
            <person name="Wicker T."/>
            <person name="Salzberg S.L."/>
            <person name="Devos K.M."/>
            <person name="Dvorak J."/>
        </authorList>
    </citation>
    <scope>NUCLEOTIDE SEQUENCE [LARGE SCALE GENOMIC DNA]</scope>
    <source>
        <strain evidence="2">cv. AL8/78</strain>
    </source>
</reference>
<dbReference type="Gramene" id="AET5Gv20351900.19">
    <property type="protein sequence ID" value="AET5Gv20351900.19"/>
    <property type="gene ID" value="AET5Gv20351900"/>
</dbReference>
<reference evidence="2" key="5">
    <citation type="journal article" date="2021" name="G3 (Bethesda)">
        <title>Aegilops tauschii genome assembly Aet v5.0 features greater sequence contiguity and improved annotation.</title>
        <authorList>
            <person name="Wang L."/>
            <person name="Zhu T."/>
            <person name="Rodriguez J.C."/>
            <person name="Deal K.R."/>
            <person name="Dubcovsky J."/>
            <person name="McGuire P.E."/>
            <person name="Lux T."/>
            <person name="Spannagl M."/>
            <person name="Mayer K.F.X."/>
            <person name="Baldrich P."/>
            <person name="Meyers B.C."/>
            <person name="Huo N."/>
            <person name="Gu Y.Q."/>
            <person name="Zhou H."/>
            <person name="Devos K.M."/>
            <person name="Bennetzen J.L."/>
            <person name="Unver T."/>
            <person name="Budak H."/>
            <person name="Gulick P.J."/>
            <person name="Galiba G."/>
            <person name="Kalapos B."/>
            <person name="Nelson D.R."/>
            <person name="Li P."/>
            <person name="You F.M."/>
            <person name="Luo M.C."/>
            <person name="Dvorak J."/>
        </authorList>
    </citation>
    <scope>NUCLEOTIDE SEQUENCE [LARGE SCALE GENOMIC DNA]</scope>
    <source>
        <strain evidence="2">cv. AL8/78</strain>
    </source>
</reference>
<evidence type="ECO:0000313" key="2">
    <source>
        <dbReference type="EnsemblPlants" id="AET5Gv20351900.19"/>
    </source>
</evidence>
<dbReference type="Pfam" id="PF24294">
    <property type="entry name" value="Chromo_PTM"/>
    <property type="match status" value="1"/>
</dbReference>
<dbReference type="AlphaFoldDB" id="A0A453KA83"/>
<organism evidence="2 3">
    <name type="scientific">Aegilops tauschii subsp. strangulata</name>
    <name type="common">Goatgrass</name>
    <dbReference type="NCBI Taxonomy" id="200361"/>
    <lineage>
        <taxon>Eukaryota</taxon>
        <taxon>Viridiplantae</taxon>
        <taxon>Streptophyta</taxon>
        <taxon>Embryophyta</taxon>
        <taxon>Tracheophyta</taxon>
        <taxon>Spermatophyta</taxon>
        <taxon>Magnoliopsida</taxon>
        <taxon>Liliopsida</taxon>
        <taxon>Poales</taxon>
        <taxon>Poaceae</taxon>
        <taxon>BOP clade</taxon>
        <taxon>Pooideae</taxon>
        <taxon>Triticodae</taxon>
        <taxon>Triticeae</taxon>
        <taxon>Triticinae</taxon>
        <taxon>Aegilops</taxon>
    </lineage>
</organism>
<accession>A0A453KA83</accession>
<reference evidence="3" key="2">
    <citation type="journal article" date="2017" name="Nat. Plants">
        <title>The Aegilops tauschii genome reveals multiple impacts of transposons.</title>
        <authorList>
            <person name="Zhao G."/>
            <person name="Zou C."/>
            <person name="Li K."/>
            <person name="Wang K."/>
            <person name="Li T."/>
            <person name="Gao L."/>
            <person name="Zhang X."/>
            <person name="Wang H."/>
            <person name="Yang Z."/>
            <person name="Liu X."/>
            <person name="Jiang W."/>
            <person name="Mao L."/>
            <person name="Kong X."/>
            <person name="Jiao Y."/>
            <person name="Jia J."/>
        </authorList>
    </citation>
    <scope>NUCLEOTIDE SEQUENCE [LARGE SCALE GENOMIC DNA]</scope>
    <source>
        <strain evidence="3">cv. AL8/78</strain>
    </source>
</reference>
<protein>
    <recommendedName>
        <fullName evidence="1">Membrane-bound transcription factor PTM chromo domain-containing protein</fullName>
    </recommendedName>
</protein>
<evidence type="ECO:0000313" key="3">
    <source>
        <dbReference type="Proteomes" id="UP000015105"/>
    </source>
</evidence>
<keyword evidence="3" id="KW-1185">Reference proteome</keyword>
<dbReference type="PANTHER" id="PTHR46508">
    <property type="entry name" value="PHD FINGER FAMILY PROTEIN"/>
    <property type="match status" value="1"/>
</dbReference>